<dbReference type="InterPro" id="IPR020846">
    <property type="entry name" value="MFS_dom"/>
</dbReference>
<dbReference type="Proteomes" id="UP000384372">
    <property type="component" value="Unassembled WGS sequence"/>
</dbReference>
<dbReference type="PANTHER" id="PTHR23514">
    <property type="entry name" value="BYPASS OF STOP CODON PROTEIN 6"/>
    <property type="match status" value="1"/>
</dbReference>
<dbReference type="Pfam" id="PF07690">
    <property type="entry name" value="MFS_1"/>
    <property type="match status" value="1"/>
</dbReference>
<name>A0A6A7W8T1_9BACT</name>
<reference evidence="7 8" key="1">
    <citation type="submission" date="2019-09" db="EMBL/GenBank/DDBJ databases">
        <title>Distinct polysaccharide growth profiles of human intestinal Prevotella copri isolates.</title>
        <authorList>
            <person name="Fehlner-Peach H."/>
            <person name="Magnabosco C."/>
            <person name="Raghavan V."/>
            <person name="Scher J.U."/>
            <person name="Tett A."/>
            <person name="Cox L.M."/>
            <person name="Gottsegen C."/>
            <person name="Watters A."/>
            <person name="Wiltshire- Gordon J.D."/>
            <person name="Segata N."/>
            <person name="Bonneau R."/>
            <person name="Littman D.R."/>
        </authorList>
    </citation>
    <scope>NUCLEOTIDE SEQUENCE [LARGE SCALE GENOMIC DNA]</scope>
    <source>
        <strain evidence="8">iAQ1173</strain>
    </source>
</reference>
<evidence type="ECO:0000256" key="2">
    <source>
        <dbReference type="ARBA" id="ARBA00022692"/>
    </source>
</evidence>
<sequence>MTFRMSDLSDLARKRVAVAAYYFVPGLVFASWASRIPDVKHLLHLNNGQLGSILLAIPLGQLLMMGFSGVLVSKLGSKKMLVVAEVFYAAVLLAMGCSSTVFHLTLSLVGFGMMANLMNIATNTQACLVEKLYGRNIMSSFHGLWSLGGFAGGIVGAVFANTVLPIEAHFGTVLALSLLILAAGFHFLVNDEQARAEEEDVPKFSFRTIDPVLFLLGLMGFAGMFCEGTVYDWSGVYFTSVVKPDEVFIRAGYVAGMGAMTLGRFLADGFVTRYGAARVLKVCGLLILCGLLLATLLPYLVTATLGFLLVGFGISSSVPICYSIAGKLGTVKASIAITIVSSISFFGFLVGPPVIGWLAEVSGLRMAISIAACLGLMIAFVATKVSKRISIDTDSRANAF</sequence>
<dbReference type="InterPro" id="IPR051788">
    <property type="entry name" value="MFS_Transporter"/>
</dbReference>
<dbReference type="EMBL" id="VZAD01000020">
    <property type="protein sequence ID" value="MQP10805.1"/>
    <property type="molecule type" value="Genomic_DNA"/>
</dbReference>
<feature type="transmembrane region" description="Helical" evidence="5">
    <location>
        <begin position="170"/>
        <end position="190"/>
    </location>
</feature>
<feature type="transmembrane region" description="Helical" evidence="5">
    <location>
        <begin position="141"/>
        <end position="164"/>
    </location>
</feature>
<accession>A0A6A7W8T1</accession>
<dbReference type="GO" id="GO:0016020">
    <property type="term" value="C:membrane"/>
    <property type="evidence" value="ECO:0007669"/>
    <property type="project" value="UniProtKB-SubCell"/>
</dbReference>
<dbReference type="PROSITE" id="PS50850">
    <property type="entry name" value="MFS"/>
    <property type="match status" value="1"/>
</dbReference>
<feature type="transmembrane region" description="Helical" evidence="5">
    <location>
        <begin position="16"/>
        <end position="33"/>
    </location>
</feature>
<feature type="transmembrane region" description="Helical" evidence="5">
    <location>
        <begin position="211"/>
        <end position="231"/>
    </location>
</feature>
<feature type="transmembrane region" description="Helical" evidence="5">
    <location>
        <begin position="53"/>
        <end position="73"/>
    </location>
</feature>
<keyword evidence="2 5" id="KW-0812">Transmembrane</keyword>
<evidence type="ECO:0000256" key="1">
    <source>
        <dbReference type="ARBA" id="ARBA00004141"/>
    </source>
</evidence>
<feature type="transmembrane region" description="Helical" evidence="5">
    <location>
        <begin position="108"/>
        <end position="129"/>
    </location>
</feature>
<feature type="transmembrane region" description="Helical" evidence="5">
    <location>
        <begin position="80"/>
        <end position="102"/>
    </location>
</feature>
<dbReference type="AlphaFoldDB" id="A0A6A7W8T1"/>
<protein>
    <submittedName>
        <fullName evidence="7">MFS transporter</fullName>
    </submittedName>
</protein>
<comment type="caution">
    <text evidence="7">The sequence shown here is derived from an EMBL/GenBank/DDBJ whole genome shotgun (WGS) entry which is preliminary data.</text>
</comment>
<dbReference type="GO" id="GO:0022857">
    <property type="term" value="F:transmembrane transporter activity"/>
    <property type="evidence" value="ECO:0007669"/>
    <property type="project" value="InterPro"/>
</dbReference>
<keyword evidence="4 5" id="KW-0472">Membrane</keyword>
<dbReference type="InterPro" id="IPR036259">
    <property type="entry name" value="MFS_trans_sf"/>
</dbReference>
<evidence type="ECO:0000256" key="5">
    <source>
        <dbReference type="SAM" id="Phobius"/>
    </source>
</evidence>
<evidence type="ECO:0000313" key="7">
    <source>
        <dbReference type="EMBL" id="MQP10805.1"/>
    </source>
</evidence>
<dbReference type="CDD" id="cd17393">
    <property type="entry name" value="MFS_MosC_like"/>
    <property type="match status" value="1"/>
</dbReference>
<comment type="subcellular location">
    <subcellularLocation>
        <location evidence="1">Membrane</location>
        <topology evidence="1">Multi-pass membrane protein</topology>
    </subcellularLocation>
</comment>
<keyword evidence="3 5" id="KW-1133">Transmembrane helix</keyword>
<organism evidence="7 8">
    <name type="scientific">Segatella copri</name>
    <dbReference type="NCBI Taxonomy" id="165179"/>
    <lineage>
        <taxon>Bacteria</taxon>
        <taxon>Pseudomonadati</taxon>
        <taxon>Bacteroidota</taxon>
        <taxon>Bacteroidia</taxon>
        <taxon>Bacteroidales</taxon>
        <taxon>Prevotellaceae</taxon>
        <taxon>Segatella</taxon>
    </lineage>
</organism>
<dbReference type="RefSeq" id="WP_158462666.1">
    <property type="nucleotide sequence ID" value="NZ_VZAD01000020.1"/>
</dbReference>
<dbReference type="PANTHER" id="PTHR23514:SF13">
    <property type="entry name" value="INNER MEMBRANE PROTEIN YBJJ"/>
    <property type="match status" value="1"/>
</dbReference>
<gene>
    <name evidence="7" type="ORF">F7D20_02255</name>
</gene>
<feature type="transmembrane region" description="Helical" evidence="5">
    <location>
        <begin position="279"/>
        <end position="301"/>
    </location>
</feature>
<feature type="transmembrane region" description="Helical" evidence="5">
    <location>
        <begin position="337"/>
        <end position="358"/>
    </location>
</feature>
<dbReference type="Gene3D" id="1.20.1250.20">
    <property type="entry name" value="MFS general substrate transporter like domains"/>
    <property type="match status" value="2"/>
</dbReference>
<feature type="transmembrane region" description="Helical" evidence="5">
    <location>
        <begin position="307"/>
        <end position="325"/>
    </location>
</feature>
<feature type="transmembrane region" description="Helical" evidence="5">
    <location>
        <begin position="364"/>
        <end position="382"/>
    </location>
</feature>
<keyword evidence="8" id="KW-1185">Reference proteome</keyword>
<feature type="transmembrane region" description="Helical" evidence="5">
    <location>
        <begin position="247"/>
        <end position="267"/>
    </location>
</feature>
<dbReference type="InterPro" id="IPR011701">
    <property type="entry name" value="MFS"/>
</dbReference>
<evidence type="ECO:0000256" key="3">
    <source>
        <dbReference type="ARBA" id="ARBA00022989"/>
    </source>
</evidence>
<evidence type="ECO:0000313" key="8">
    <source>
        <dbReference type="Proteomes" id="UP000384372"/>
    </source>
</evidence>
<dbReference type="OrthoDB" id="9809599at2"/>
<proteinExistence type="predicted"/>
<feature type="domain" description="Major facilitator superfamily (MFS) profile" evidence="6">
    <location>
        <begin position="14"/>
        <end position="387"/>
    </location>
</feature>
<evidence type="ECO:0000256" key="4">
    <source>
        <dbReference type="ARBA" id="ARBA00023136"/>
    </source>
</evidence>
<dbReference type="SUPFAM" id="SSF103473">
    <property type="entry name" value="MFS general substrate transporter"/>
    <property type="match status" value="1"/>
</dbReference>
<evidence type="ECO:0000259" key="6">
    <source>
        <dbReference type="PROSITE" id="PS50850"/>
    </source>
</evidence>